<evidence type="ECO:0000259" key="1">
    <source>
        <dbReference type="Pfam" id="PF07727"/>
    </source>
</evidence>
<dbReference type="AlphaFoldDB" id="A0AAV3PU20"/>
<evidence type="ECO:0000313" key="3">
    <source>
        <dbReference type="Proteomes" id="UP001454036"/>
    </source>
</evidence>
<organism evidence="2 3">
    <name type="scientific">Lithospermum erythrorhizon</name>
    <name type="common">Purple gromwell</name>
    <name type="synonym">Lithospermum officinale var. erythrorhizon</name>
    <dbReference type="NCBI Taxonomy" id="34254"/>
    <lineage>
        <taxon>Eukaryota</taxon>
        <taxon>Viridiplantae</taxon>
        <taxon>Streptophyta</taxon>
        <taxon>Embryophyta</taxon>
        <taxon>Tracheophyta</taxon>
        <taxon>Spermatophyta</taxon>
        <taxon>Magnoliopsida</taxon>
        <taxon>eudicotyledons</taxon>
        <taxon>Gunneridae</taxon>
        <taxon>Pentapetalae</taxon>
        <taxon>asterids</taxon>
        <taxon>lamiids</taxon>
        <taxon>Boraginales</taxon>
        <taxon>Boraginaceae</taxon>
        <taxon>Boraginoideae</taxon>
        <taxon>Lithospermeae</taxon>
        <taxon>Lithospermum</taxon>
    </lineage>
</organism>
<feature type="domain" description="Reverse transcriptase Ty1/copia-type" evidence="1">
    <location>
        <begin position="36"/>
        <end position="280"/>
    </location>
</feature>
<dbReference type="InterPro" id="IPR013103">
    <property type="entry name" value="RVT_2"/>
</dbReference>
<name>A0AAV3PU20_LITER</name>
<keyword evidence="2" id="KW-0472">Membrane</keyword>
<dbReference type="InterPro" id="IPR043502">
    <property type="entry name" value="DNA/RNA_pol_sf"/>
</dbReference>
<sequence length="477" mass="54742">MVQEFGIEDPDCYETASKLEIWRSAMKAEMESIEKNHTWSLVDLPHKCKRIGVKWIFKTKTDEEGKITKHKARLVAKGYSQREGIHFTEVFAPVARMDTIRMIISAAAYKGWKMHQLDVKSAFLQGEIEEDVYVDQPRGFEIKGREHCVYKLHKALYGLKQAPRAWFSKIESHFMSNGFMNCESEQTLFTKTDKKGSIIIVSVYVDDLIFTGNDQGMMMEFKKCMVDMFDMTDLGSMTYFLGIEVKQTEHGIFICQKKYVEEVLKRFGMEECNAVNCPMVPSTLFESNGDKDKPIDETYYKQIVGSLMYLTTTRPDIMFSVSMLSRSMAKPTEHHLQLAKKVLRYLRGSTGMGIFYHKETKGRELLAYTDSDFAGDKKDRKSTSGYIFLISGGAVAWSSKKQPIVTLSTTEVEFIAAAMCACQAIWMKRESEQRRSIELKFCGTHDQLADIMTKPLKKSTFLKLRKEIGMCTEEEII</sequence>
<dbReference type="PANTHER" id="PTHR11439">
    <property type="entry name" value="GAG-POL-RELATED RETROTRANSPOSON"/>
    <property type="match status" value="1"/>
</dbReference>
<accession>A0AAV3PU20</accession>
<dbReference type="EMBL" id="BAABME010002427">
    <property type="protein sequence ID" value="GAA0154576.1"/>
    <property type="molecule type" value="Genomic_DNA"/>
</dbReference>
<dbReference type="CDD" id="cd09272">
    <property type="entry name" value="RNase_HI_RT_Ty1"/>
    <property type="match status" value="1"/>
</dbReference>
<keyword evidence="2" id="KW-0812">Transmembrane</keyword>
<dbReference type="PANTHER" id="PTHR11439:SF517">
    <property type="entry name" value="CYSTEINE-RICH RLK (RECEPTOR-LIKE PROTEIN KINASE) 8"/>
    <property type="match status" value="1"/>
</dbReference>
<protein>
    <submittedName>
        <fullName evidence="2">Transmembrane signal receptor</fullName>
    </submittedName>
</protein>
<dbReference type="Proteomes" id="UP001454036">
    <property type="component" value="Unassembled WGS sequence"/>
</dbReference>
<evidence type="ECO:0000313" key="2">
    <source>
        <dbReference type="EMBL" id="GAA0154576.1"/>
    </source>
</evidence>
<dbReference type="SUPFAM" id="SSF56672">
    <property type="entry name" value="DNA/RNA polymerases"/>
    <property type="match status" value="1"/>
</dbReference>
<keyword evidence="2" id="KW-0675">Receptor</keyword>
<proteinExistence type="predicted"/>
<comment type="caution">
    <text evidence="2">The sequence shown here is derived from an EMBL/GenBank/DDBJ whole genome shotgun (WGS) entry which is preliminary data.</text>
</comment>
<reference evidence="2 3" key="1">
    <citation type="submission" date="2024-01" db="EMBL/GenBank/DDBJ databases">
        <title>The complete chloroplast genome sequence of Lithospermum erythrorhizon: insights into the phylogenetic relationship among Boraginaceae species and the maternal lineages of purple gromwells.</title>
        <authorList>
            <person name="Okada T."/>
            <person name="Watanabe K."/>
        </authorList>
    </citation>
    <scope>NUCLEOTIDE SEQUENCE [LARGE SCALE GENOMIC DNA]</scope>
</reference>
<keyword evidence="3" id="KW-1185">Reference proteome</keyword>
<gene>
    <name evidence="2" type="ORF">LIER_12517</name>
</gene>
<dbReference type="Pfam" id="PF07727">
    <property type="entry name" value="RVT_2"/>
    <property type="match status" value="1"/>
</dbReference>